<evidence type="ECO:0000259" key="2">
    <source>
        <dbReference type="Pfam" id="PF09374"/>
    </source>
</evidence>
<dbReference type="InterPro" id="IPR008565">
    <property type="entry name" value="TtsA-like_GH18_dom"/>
</dbReference>
<evidence type="ECO:0008006" key="5">
    <source>
        <dbReference type="Google" id="ProtNLM"/>
    </source>
</evidence>
<protein>
    <recommendedName>
        <fullName evidence="5">Secretion activator protein</fullName>
    </recommendedName>
</protein>
<feature type="domain" description="TtsA-like Glycoside hydrolase family 108" evidence="1">
    <location>
        <begin position="16"/>
        <end position="102"/>
    </location>
</feature>
<organism evidence="3 4">
    <name type="scientific">Hyphomonas pacifica</name>
    <dbReference type="NCBI Taxonomy" id="1280941"/>
    <lineage>
        <taxon>Bacteria</taxon>
        <taxon>Pseudomonadati</taxon>
        <taxon>Pseudomonadota</taxon>
        <taxon>Alphaproteobacteria</taxon>
        <taxon>Hyphomonadales</taxon>
        <taxon>Hyphomonadaceae</taxon>
        <taxon>Hyphomonas</taxon>
    </lineage>
</organism>
<proteinExistence type="predicted"/>
<dbReference type="Pfam" id="PF09374">
    <property type="entry name" value="PG_binding_3"/>
    <property type="match status" value="1"/>
</dbReference>
<accession>A0A8B2PJ64</accession>
<dbReference type="InterPro" id="IPR023346">
    <property type="entry name" value="Lysozyme-like_dom_sf"/>
</dbReference>
<sequence length="202" mass="22549">MNVVILYTVNFLLAFAETMAHEGGWSNHPDDPGGMTFKGITRKAWAVWKGVPVSAISKSDLMAITLEEAQQFYHESYWQPVWGDRLPGGLDFVIWDIAVNSGPSRAVKMLQKAINRLSRIRVVADGIMGPKTLAAAQHLNVFDLIDEVGNTRLWFYFDLSTFKTFGKGWMRRLLKVTSFGTAMALGRAEAVILARNSQQRAA</sequence>
<dbReference type="RefSeq" id="WP_112063372.1">
    <property type="nucleotide sequence ID" value="NZ_AWFB01000078.1"/>
</dbReference>
<dbReference type="SUPFAM" id="SSF53955">
    <property type="entry name" value="Lysozyme-like"/>
    <property type="match status" value="1"/>
</dbReference>
<dbReference type="Pfam" id="PF05838">
    <property type="entry name" value="Glyco_hydro_108"/>
    <property type="match status" value="1"/>
</dbReference>
<evidence type="ECO:0000313" key="4">
    <source>
        <dbReference type="Proteomes" id="UP000249123"/>
    </source>
</evidence>
<evidence type="ECO:0000313" key="3">
    <source>
        <dbReference type="EMBL" id="RAN30617.1"/>
    </source>
</evidence>
<dbReference type="EMBL" id="AWFB01000078">
    <property type="protein sequence ID" value="RAN30617.1"/>
    <property type="molecule type" value="Genomic_DNA"/>
</dbReference>
<dbReference type="Proteomes" id="UP000249123">
    <property type="component" value="Unassembled WGS sequence"/>
</dbReference>
<dbReference type="InterPro" id="IPR018537">
    <property type="entry name" value="Peptidoglycan-bd_3"/>
</dbReference>
<dbReference type="Gene3D" id="1.20.141.10">
    <property type="entry name" value="Chitosanase, subunit A, domain 1"/>
    <property type="match status" value="1"/>
</dbReference>
<feature type="domain" description="Peptidoglycan binding" evidence="2">
    <location>
        <begin position="105"/>
        <end position="173"/>
    </location>
</feature>
<evidence type="ECO:0000259" key="1">
    <source>
        <dbReference type="Pfam" id="PF05838"/>
    </source>
</evidence>
<reference evidence="3 4" key="1">
    <citation type="submission" date="2013-04" db="EMBL/GenBank/DDBJ databases">
        <title>Hyphomonas sp. T24B3 Genome Sequencing.</title>
        <authorList>
            <person name="Lai Q."/>
            <person name="Shao Z."/>
        </authorList>
    </citation>
    <scope>NUCLEOTIDE SEQUENCE [LARGE SCALE GENOMIC DNA]</scope>
    <source>
        <strain evidence="3 4">T24B3</strain>
    </source>
</reference>
<gene>
    <name evidence="3" type="ORF">HY3_05565</name>
</gene>
<keyword evidence="4" id="KW-1185">Reference proteome</keyword>
<comment type="caution">
    <text evidence="3">The sequence shown here is derived from an EMBL/GenBank/DDBJ whole genome shotgun (WGS) entry which is preliminary data.</text>
</comment>
<name>A0A8B2PJ64_9PROT</name>
<dbReference type="CDD" id="cd13926">
    <property type="entry name" value="N-acetylmuramidase_GH108"/>
    <property type="match status" value="1"/>
</dbReference>
<dbReference type="AlphaFoldDB" id="A0A8B2PJ64"/>